<gene>
    <name evidence="1" type="ORF">VCS650_LOCUS41180</name>
</gene>
<protein>
    <submittedName>
        <fullName evidence="1">Uncharacterized protein</fullName>
    </submittedName>
</protein>
<comment type="caution">
    <text evidence="1">The sequence shown here is derived from an EMBL/GenBank/DDBJ whole genome shotgun (WGS) entry which is preliminary data.</text>
</comment>
<name>A0A815RRB0_9BILA</name>
<dbReference type="AlphaFoldDB" id="A0A815RRB0"/>
<evidence type="ECO:0000313" key="2">
    <source>
        <dbReference type="Proteomes" id="UP000663891"/>
    </source>
</evidence>
<sequence>MTDEKILFEALSSSDFKVSIHDKKRTDAEEIKTVIENKQQLGEEPNLEASNDDKQSLLSIVKNMSTEQRKNIIELFKQNGLGDPLTKEKLVQNAFTVDKIIRDNILFEALSSSDFKVSIHDKKRTDAEEIKTVIENKQQLGEESNLEASNDDKQSLLSIVKNMSTEQRKNIIELFKQNGLDDPLTKEKLVQNAFTVDKIIRDNV</sequence>
<organism evidence="1 2">
    <name type="scientific">Adineta steineri</name>
    <dbReference type="NCBI Taxonomy" id="433720"/>
    <lineage>
        <taxon>Eukaryota</taxon>
        <taxon>Metazoa</taxon>
        <taxon>Spiralia</taxon>
        <taxon>Gnathifera</taxon>
        <taxon>Rotifera</taxon>
        <taxon>Eurotatoria</taxon>
        <taxon>Bdelloidea</taxon>
        <taxon>Adinetida</taxon>
        <taxon>Adinetidae</taxon>
        <taxon>Adineta</taxon>
    </lineage>
</organism>
<dbReference type="Proteomes" id="UP000663891">
    <property type="component" value="Unassembled WGS sequence"/>
</dbReference>
<proteinExistence type="predicted"/>
<reference evidence="1" key="1">
    <citation type="submission" date="2021-02" db="EMBL/GenBank/DDBJ databases">
        <authorList>
            <person name="Nowell W R."/>
        </authorList>
    </citation>
    <scope>NUCLEOTIDE SEQUENCE</scope>
</reference>
<dbReference type="EMBL" id="CAJNON010001714">
    <property type="protein sequence ID" value="CAF1481291.1"/>
    <property type="molecule type" value="Genomic_DNA"/>
</dbReference>
<accession>A0A815RRB0</accession>
<evidence type="ECO:0000313" key="1">
    <source>
        <dbReference type="EMBL" id="CAF1481291.1"/>
    </source>
</evidence>
<dbReference type="OrthoDB" id="10034394at2759"/>